<protein>
    <submittedName>
        <fullName evidence="2">Uncharacterized protein</fullName>
    </submittedName>
</protein>
<evidence type="ECO:0000256" key="1">
    <source>
        <dbReference type="SAM" id="MobiDB-lite"/>
    </source>
</evidence>
<sequence length="281" mass="31625">MLVNLEAKLRKTGPKESGQKKKKPPTKEKIDVDEAENENNLSITVYDDIRAEEVGNEETFSEDELQQTKDDVDVDVDDDSEMVYDDSAKKYNDDNVDWKNEVDKDLEDIIEYYKQAEEELVEVSGSGNHLLIRAVSQYSLPHQDNEQNTIDGVDGDQTAETSVYEEVDGVDGDQTAEKGVAEVYQNVDELESDYGIKQSDGVGGNQNAEKDVKKADKECEVPDEVSKRKEHRPKRKLSQMAKILVSAYEDRKVEVEDEVTALEKNITAYLFAGIGDECIEA</sequence>
<accession>A0AAD8P1D5</accession>
<dbReference type="Proteomes" id="UP001229421">
    <property type="component" value="Unassembled WGS sequence"/>
</dbReference>
<evidence type="ECO:0000313" key="3">
    <source>
        <dbReference type="Proteomes" id="UP001229421"/>
    </source>
</evidence>
<evidence type="ECO:0000313" key="2">
    <source>
        <dbReference type="EMBL" id="KAK1429768.1"/>
    </source>
</evidence>
<keyword evidence="3" id="KW-1185">Reference proteome</keyword>
<feature type="region of interest" description="Disordered" evidence="1">
    <location>
        <begin position="194"/>
        <end position="234"/>
    </location>
</feature>
<comment type="caution">
    <text evidence="2">The sequence shown here is derived from an EMBL/GenBank/DDBJ whole genome shotgun (WGS) entry which is preliminary data.</text>
</comment>
<reference evidence="2" key="1">
    <citation type="journal article" date="2023" name="bioRxiv">
        <title>Improved chromosome-level genome assembly for marigold (Tagetes erecta).</title>
        <authorList>
            <person name="Jiang F."/>
            <person name="Yuan L."/>
            <person name="Wang S."/>
            <person name="Wang H."/>
            <person name="Xu D."/>
            <person name="Wang A."/>
            <person name="Fan W."/>
        </authorList>
    </citation>
    <scope>NUCLEOTIDE SEQUENCE</scope>
    <source>
        <strain evidence="2">WSJ</strain>
        <tissue evidence="2">Leaf</tissue>
    </source>
</reference>
<gene>
    <name evidence="2" type="ORF">QVD17_11986</name>
</gene>
<name>A0AAD8P1D5_TARER</name>
<proteinExistence type="predicted"/>
<feature type="compositionally biased region" description="Basic and acidic residues" evidence="1">
    <location>
        <begin position="208"/>
        <end position="227"/>
    </location>
</feature>
<feature type="compositionally biased region" description="Basic and acidic residues" evidence="1">
    <location>
        <begin position="7"/>
        <end position="32"/>
    </location>
</feature>
<organism evidence="2 3">
    <name type="scientific">Tagetes erecta</name>
    <name type="common">African marigold</name>
    <dbReference type="NCBI Taxonomy" id="13708"/>
    <lineage>
        <taxon>Eukaryota</taxon>
        <taxon>Viridiplantae</taxon>
        <taxon>Streptophyta</taxon>
        <taxon>Embryophyta</taxon>
        <taxon>Tracheophyta</taxon>
        <taxon>Spermatophyta</taxon>
        <taxon>Magnoliopsida</taxon>
        <taxon>eudicotyledons</taxon>
        <taxon>Gunneridae</taxon>
        <taxon>Pentapetalae</taxon>
        <taxon>asterids</taxon>
        <taxon>campanulids</taxon>
        <taxon>Asterales</taxon>
        <taxon>Asteraceae</taxon>
        <taxon>Asteroideae</taxon>
        <taxon>Heliantheae alliance</taxon>
        <taxon>Tageteae</taxon>
        <taxon>Tagetes</taxon>
    </lineage>
</organism>
<feature type="region of interest" description="Disordered" evidence="1">
    <location>
        <begin position="1"/>
        <end position="39"/>
    </location>
</feature>
<dbReference type="AlphaFoldDB" id="A0AAD8P1D5"/>
<dbReference type="EMBL" id="JAUHHV010000003">
    <property type="protein sequence ID" value="KAK1429768.1"/>
    <property type="molecule type" value="Genomic_DNA"/>
</dbReference>